<evidence type="ECO:0000256" key="1">
    <source>
        <dbReference type="SAM" id="MobiDB-lite"/>
    </source>
</evidence>
<dbReference type="Proteomes" id="UP000624404">
    <property type="component" value="Unassembled WGS sequence"/>
</dbReference>
<name>A0A8H2VWS4_9HELO</name>
<dbReference type="EMBL" id="CAJHIA010000016">
    <property type="protein sequence ID" value="CAD6445565.1"/>
    <property type="molecule type" value="Genomic_DNA"/>
</dbReference>
<feature type="region of interest" description="Disordered" evidence="1">
    <location>
        <begin position="1"/>
        <end position="34"/>
    </location>
</feature>
<protein>
    <submittedName>
        <fullName evidence="2">Cea90484-42c4-45bf-bd30-2bca5e04d677-CDS</fullName>
    </submittedName>
</protein>
<evidence type="ECO:0000313" key="3">
    <source>
        <dbReference type="Proteomes" id="UP000624404"/>
    </source>
</evidence>
<sequence>MTKMTVTHTKYSCGHVRKSQTPAERAKEEPSQGPKKILTRILSLGMADDSRASRTRTLHQPQPERLKQGLKRFFSLGRSEPIRLTSIEECSKCKESRANFTSDVLLGWVDELPELEGTPQPEEPDQQRSHTAQAVPQEFQTRREPTHMEESPQWRRQQARIPLDFIRNRTSVREKVQKEAERDETLAALEGRGQAPTLPYLQLGGYWDSEEERRDESLASFERRGRAPPARGIWVAEEEPLLQHERDPFKSDGDSI</sequence>
<dbReference type="AlphaFoldDB" id="A0A8H2VWS4"/>
<organism evidence="2 3">
    <name type="scientific">Sclerotinia trifoliorum</name>
    <dbReference type="NCBI Taxonomy" id="28548"/>
    <lineage>
        <taxon>Eukaryota</taxon>
        <taxon>Fungi</taxon>
        <taxon>Dikarya</taxon>
        <taxon>Ascomycota</taxon>
        <taxon>Pezizomycotina</taxon>
        <taxon>Leotiomycetes</taxon>
        <taxon>Helotiales</taxon>
        <taxon>Sclerotiniaceae</taxon>
        <taxon>Sclerotinia</taxon>
    </lineage>
</organism>
<feature type="region of interest" description="Disordered" evidence="1">
    <location>
        <begin position="112"/>
        <end position="159"/>
    </location>
</feature>
<keyword evidence="3" id="KW-1185">Reference proteome</keyword>
<evidence type="ECO:0000313" key="2">
    <source>
        <dbReference type="EMBL" id="CAD6445565.1"/>
    </source>
</evidence>
<gene>
    <name evidence="2" type="ORF">SCLTRI_LOCUS5355</name>
</gene>
<accession>A0A8H2VWS4</accession>
<dbReference type="OrthoDB" id="3543675at2759"/>
<reference evidence="2" key="1">
    <citation type="submission" date="2020-10" db="EMBL/GenBank/DDBJ databases">
        <authorList>
            <person name="Kusch S."/>
        </authorList>
    </citation>
    <scope>NUCLEOTIDE SEQUENCE</scope>
    <source>
        <strain evidence="2">SwB9</strain>
    </source>
</reference>
<feature type="compositionally biased region" description="Basic and acidic residues" evidence="1">
    <location>
        <begin position="140"/>
        <end position="153"/>
    </location>
</feature>
<proteinExistence type="predicted"/>
<comment type="caution">
    <text evidence="2">The sequence shown here is derived from an EMBL/GenBank/DDBJ whole genome shotgun (WGS) entry which is preliminary data.</text>
</comment>
<feature type="compositionally biased region" description="Polar residues" evidence="1">
    <location>
        <begin position="1"/>
        <end position="10"/>
    </location>
</feature>